<feature type="signal peptide" evidence="1">
    <location>
        <begin position="1"/>
        <end position="21"/>
    </location>
</feature>
<dbReference type="AlphaFoldDB" id="A0A9D7SEN1"/>
<evidence type="ECO:0000313" key="3">
    <source>
        <dbReference type="Proteomes" id="UP000808349"/>
    </source>
</evidence>
<protein>
    <submittedName>
        <fullName evidence="2">Uncharacterized protein</fullName>
    </submittedName>
</protein>
<organism evidence="2 3">
    <name type="scientific">Candidatus Defluviibacterium haderslevense</name>
    <dbReference type="NCBI Taxonomy" id="2981993"/>
    <lineage>
        <taxon>Bacteria</taxon>
        <taxon>Pseudomonadati</taxon>
        <taxon>Bacteroidota</taxon>
        <taxon>Saprospiria</taxon>
        <taxon>Saprospirales</taxon>
        <taxon>Saprospiraceae</taxon>
        <taxon>Candidatus Defluviibacterium</taxon>
    </lineage>
</organism>
<name>A0A9D7SEN1_9BACT</name>
<proteinExistence type="predicted"/>
<feature type="chain" id="PRO_5039217166" evidence="1">
    <location>
        <begin position="22"/>
        <end position="173"/>
    </location>
</feature>
<comment type="caution">
    <text evidence="2">The sequence shown here is derived from an EMBL/GenBank/DDBJ whole genome shotgun (WGS) entry which is preliminary data.</text>
</comment>
<gene>
    <name evidence="2" type="ORF">IPO85_19980</name>
</gene>
<evidence type="ECO:0000313" key="2">
    <source>
        <dbReference type="EMBL" id="MBK9719749.1"/>
    </source>
</evidence>
<reference evidence="2 3" key="1">
    <citation type="submission" date="2020-10" db="EMBL/GenBank/DDBJ databases">
        <title>Connecting structure to function with the recovery of over 1000 high-quality activated sludge metagenome-assembled genomes encoding full-length rRNA genes using long-read sequencing.</title>
        <authorList>
            <person name="Singleton C.M."/>
            <person name="Petriglieri F."/>
            <person name="Kristensen J.M."/>
            <person name="Kirkegaard R.H."/>
            <person name="Michaelsen T.Y."/>
            <person name="Andersen M.H."/>
            <person name="Karst S.M."/>
            <person name="Dueholm M.S."/>
            <person name="Nielsen P.H."/>
            <person name="Albertsen M."/>
        </authorList>
    </citation>
    <scope>NUCLEOTIDE SEQUENCE [LARGE SCALE GENOMIC DNA]</scope>
    <source>
        <strain evidence="2">Ribe_18-Q3-R11-54_BAT3C.373</strain>
    </source>
</reference>
<dbReference type="EMBL" id="JADKFW010000021">
    <property type="protein sequence ID" value="MBK9719749.1"/>
    <property type="molecule type" value="Genomic_DNA"/>
</dbReference>
<keyword evidence="1" id="KW-0732">Signal</keyword>
<sequence length="173" mass="20642">MNTLRYSFLLILLMLRLKTFCQNTVPQHLNVKEKIGWIPFDKSLDNSNFKVCDELNIEEYYQVNPSYGEGMPSIRKYISSHQKELEELCEKDWYVISRFVINCQGQTDRYRTKFMSLNYTDENSVNAELQKKIIQLTRNMGNWSPGKYEGKTYDCYQHLKFLFKNSQLVDILF</sequence>
<accession>A0A9D7SEN1</accession>
<evidence type="ECO:0000256" key="1">
    <source>
        <dbReference type="SAM" id="SignalP"/>
    </source>
</evidence>
<dbReference type="Proteomes" id="UP000808349">
    <property type="component" value="Unassembled WGS sequence"/>
</dbReference>